<gene>
    <name evidence="5" type="ORF">H9849_04330</name>
</gene>
<dbReference type="InterPro" id="IPR050902">
    <property type="entry name" value="ABC_Transporter_SBP"/>
</dbReference>
<evidence type="ECO:0000313" key="5">
    <source>
        <dbReference type="EMBL" id="HIX72228.1"/>
    </source>
</evidence>
<evidence type="ECO:0000256" key="3">
    <source>
        <dbReference type="SAM" id="SignalP"/>
    </source>
</evidence>
<evidence type="ECO:0000313" key="6">
    <source>
        <dbReference type="Proteomes" id="UP000886805"/>
    </source>
</evidence>
<dbReference type="CDD" id="cd01147">
    <property type="entry name" value="HemV-2"/>
    <property type="match status" value="1"/>
</dbReference>
<dbReference type="Gene3D" id="3.40.50.1980">
    <property type="entry name" value="Nitrogenase molybdenum iron protein domain"/>
    <property type="match status" value="2"/>
</dbReference>
<reference evidence="5" key="1">
    <citation type="journal article" date="2021" name="PeerJ">
        <title>Extensive microbial diversity within the chicken gut microbiome revealed by metagenomics and culture.</title>
        <authorList>
            <person name="Gilroy R."/>
            <person name="Ravi A."/>
            <person name="Getino M."/>
            <person name="Pursley I."/>
            <person name="Horton D.L."/>
            <person name="Alikhan N.F."/>
            <person name="Baker D."/>
            <person name="Gharbi K."/>
            <person name="Hall N."/>
            <person name="Watson M."/>
            <person name="Adriaenssens E.M."/>
            <person name="Foster-Nyarko E."/>
            <person name="Jarju S."/>
            <person name="Secka A."/>
            <person name="Antonio M."/>
            <person name="Oren A."/>
            <person name="Chaudhuri R.R."/>
            <person name="La Ragione R."/>
            <person name="Hildebrand F."/>
            <person name="Pallen M.J."/>
        </authorList>
    </citation>
    <scope>NUCLEOTIDE SEQUENCE</scope>
    <source>
        <strain evidence="5">ChiSxjej3B15-1167</strain>
    </source>
</reference>
<evidence type="ECO:0000259" key="4">
    <source>
        <dbReference type="PROSITE" id="PS50983"/>
    </source>
</evidence>
<accession>A0A9D1X3K2</accession>
<dbReference type="SUPFAM" id="SSF53807">
    <property type="entry name" value="Helical backbone' metal receptor"/>
    <property type="match status" value="1"/>
</dbReference>
<dbReference type="PROSITE" id="PS51257">
    <property type="entry name" value="PROKAR_LIPOPROTEIN"/>
    <property type="match status" value="1"/>
</dbReference>
<dbReference type="Proteomes" id="UP000886805">
    <property type="component" value="Unassembled WGS sequence"/>
</dbReference>
<name>A0A9D1X3K2_9FIRM</name>
<feature type="domain" description="Fe/B12 periplasmic-binding" evidence="4">
    <location>
        <begin position="76"/>
        <end position="346"/>
    </location>
</feature>
<dbReference type="PANTHER" id="PTHR30535:SF34">
    <property type="entry name" value="MOLYBDATE-BINDING PROTEIN MOLA"/>
    <property type="match status" value="1"/>
</dbReference>
<comment type="caution">
    <text evidence="5">The sequence shown here is derived from an EMBL/GenBank/DDBJ whole genome shotgun (WGS) entry which is preliminary data.</text>
</comment>
<dbReference type="AlphaFoldDB" id="A0A9D1X3K2"/>
<protein>
    <submittedName>
        <fullName evidence="5">Iron ABC transporter substrate-binding protein</fullName>
    </submittedName>
</protein>
<evidence type="ECO:0000256" key="1">
    <source>
        <dbReference type="ARBA" id="ARBA00008814"/>
    </source>
</evidence>
<comment type="similarity">
    <text evidence="1">Belongs to the bacterial solute-binding protein 8 family.</text>
</comment>
<dbReference type="InterPro" id="IPR002491">
    <property type="entry name" value="ABC_transptr_periplasmic_BD"/>
</dbReference>
<keyword evidence="3" id="KW-0732">Signal</keyword>
<feature type="chain" id="PRO_5039285425" evidence="3">
    <location>
        <begin position="21"/>
        <end position="385"/>
    </location>
</feature>
<proteinExistence type="inferred from homology"/>
<dbReference type="Pfam" id="PF01497">
    <property type="entry name" value="Peripla_BP_2"/>
    <property type="match status" value="1"/>
</dbReference>
<dbReference type="EMBL" id="DXEQ01000121">
    <property type="protein sequence ID" value="HIX72228.1"/>
    <property type="molecule type" value="Genomic_DNA"/>
</dbReference>
<feature type="signal peptide" evidence="3">
    <location>
        <begin position="1"/>
        <end position="20"/>
    </location>
</feature>
<evidence type="ECO:0000256" key="2">
    <source>
        <dbReference type="SAM" id="MobiDB-lite"/>
    </source>
</evidence>
<feature type="region of interest" description="Disordered" evidence="2">
    <location>
        <begin position="26"/>
        <end position="52"/>
    </location>
</feature>
<sequence>MTKKWVQAVLIAALSMSAICGCGSSVSDTGKTQGVEAQTGESGGAGTRENDAQDAAVRTITDGADRAVEIPEEVESVVCSGVGALRYTCYMQAQNLVVGVEDYEQEKDSSRGYSIVNGDQFAGLPVIGGNGDPYAEEIITTGPDVIILSAAGGADPDQLQQTTGIPVVVIPGSDGMMDEDAYETLHILGEVYGKEERAQELTDYMDHVKEDLTARTSNVPKEEKPTVYVGGVSFQGLHGFDGTEAGYGPLAAIGAKNLADETGQTGPFNIEKEQVLAWNPDVIFLDYNGMELIDEDYARNPEYYEQLTAVREGRVYSQISFRSYASNLDMALADTYYAASVLYPEQFADMNLEEKMAEIFDTFLGEDISAELKENGYEFGPITLG</sequence>
<reference evidence="5" key="2">
    <citation type="submission" date="2021-04" db="EMBL/GenBank/DDBJ databases">
        <authorList>
            <person name="Gilroy R."/>
        </authorList>
    </citation>
    <scope>NUCLEOTIDE SEQUENCE</scope>
    <source>
        <strain evidence="5">ChiSxjej3B15-1167</strain>
    </source>
</reference>
<dbReference type="PANTHER" id="PTHR30535">
    <property type="entry name" value="VITAMIN B12-BINDING PROTEIN"/>
    <property type="match status" value="1"/>
</dbReference>
<feature type="compositionally biased region" description="Polar residues" evidence="2">
    <location>
        <begin position="26"/>
        <end position="40"/>
    </location>
</feature>
<organism evidence="5 6">
    <name type="scientific">Candidatus Anaerobutyricum stercoripullorum</name>
    <dbReference type="NCBI Taxonomy" id="2838456"/>
    <lineage>
        <taxon>Bacteria</taxon>
        <taxon>Bacillati</taxon>
        <taxon>Bacillota</taxon>
        <taxon>Clostridia</taxon>
        <taxon>Lachnospirales</taxon>
        <taxon>Lachnospiraceae</taxon>
        <taxon>Anaerobutyricum</taxon>
    </lineage>
</organism>
<dbReference type="PROSITE" id="PS50983">
    <property type="entry name" value="FE_B12_PBP"/>
    <property type="match status" value="1"/>
</dbReference>